<sequence>MKNVLVRLLGTLLALCLWCSLAAANDTPSEASVRQVWQLLDYVGVDYGGAVADGKVLSEAEYAEMREFAANALRQAQALPPNTARERLVAAVAAVQQAVEQRVHSTEVAALARQAGDQLLAAYPVPVAPKALPDLQRGAALYQAQCASCHGAGGHGDGPLAARLDPKPVAFTERERARSRSVLALYQIVTQGVGGTSMPGFASLPESDRWALAFFAGGLSYDAAMRERGQALWKNSSAARTQFGDLAAVTTTTEGAAATALGADEARDVVAYLRSQPQAVAQGKPTGVALARAQLQRSVAAARAGNFPEATRLGLSAYLDGFEPLEPTLSARNKDLTAQVEARMLSYRGALASGRAEEAAAMAQQLDGVFAQVESELGKGAADPVTTFLGALTILLREGVEALLIIVGMLAFLRKAQRHDVVRHVHAGWMSALAAGGATWGVATYVVGISGASREVTEGVSSLFAALVLLAVGLWMHQKSSAGRWQAYLKDKLSSAMSRRSAWALFALAFIAVYREVFETVLFYSALAVEGNGAALLGGLAAGVAILAVIAWALMRTSARMPIGKFFSISSVLVALLAVVLCGKGVAALQEAGWLSASPIPSPRIELLGLFPSLETVTAQLVVLAIALVGFRLNALSGRRAQPPRAA</sequence>
<keyword evidence="5 9" id="KW-0479">Metal-binding</keyword>
<keyword evidence="6 10" id="KW-1133">Transmembrane helix</keyword>
<dbReference type="SUPFAM" id="SSF46626">
    <property type="entry name" value="Cytochrome c"/>
    <property type="match status" value="1"/>
</dbReference>
<dbReference type="Pfam" id="PF13442">
    <property type="entry name" value="Cytochrome_CBB3"/>
    <property type="match status" value="1"/>
</dbReference>
<protein>
    <submittedName>
        <fullName evidence="13">FTR1 family protein</fullName>
    </submittedName>
</protein>
<evidence type="ECO:0000256" key="3">
    <source>
        <dbReference type="ARBA" id="ARBA00022617"/>
    </source>
</evidence>
<evidence type="ECO:0000256" key="9">
    <source>
        <dbReference type="PROSITE-ProRule" id="PRU00433"/>
    </source>
</evidence>
<keyword evidence="3 9" id="KW-0349">Heme</keyword>
<keyword evidence="7 9" id="KW-0408">Iron</keyword>
<dbReference type="Pfam" id="PF03239">
    <property type="entry name" value="FTR1"/>
    <property type="match status" value="1"/>
</dbReference>
<organism evidence="13 14">
    <name type="scientific">Azohydromonas lata</name>
    <dbReference type="NCBI Taxonomy" id="45677"/>
    <lineage>
        <taxon>Bacteria</taxon>
        <taxon>Pseudomonadati</taxon>
        <taxon>Pseudomonadota</taxon>
        <taxon>Betaproteobacteria</taxon>
        <taxon>Burkholderiales</taxon>
        <taxon>Sphaerotilaceae</taxon>
        <taxon>Azohydromonas</taxon>
    </lineage>
</organism>
<name>A0ABU5IAS1_9BURK</name>
<evidence type="ECO:0000256" key="8">
    <source>
        <dbReference type="ARBA" id="ARBA00023136"/>
    </source>
</evidence>
<feature type="signal peptide" evidence="11">
    <location>
        <begin position="1"/>
        <end position="24"/>
    </location>
</feature>
<evidence type="ECO:0000313" key="13">
    <source>
        <dbReference type="EMBL" id="MDZ5455706.1"/>
    </source>
</evidence>
<dbReference type="InterPro" id="IPR004923">
    <property type="entry name" value="FTR1/Fip1/EfeU"/>
</dbReference>
<feature type="transmembrane region" description="Helical" evidence="10">
    <location>
        <begin position="425"/>
        <end position="447"/>
    </location>
</feature>
<feature type="chain" id="PRO_5045883387" evidence="11">
    <location>
        <begin position="25"/>
        <end position="647"/>
    </location>
</feature>
<proteinExistence type="inferred from homology"/>
<evidence type="ECO:0000256" key="11">
    <source>
        <dbReference type="SAM" id="SignalP"/>
    </source>
</evidence>
<accession>A0ABU5IAS1</accession>
<reference evidence="13 14" key="1">
    <citation type="submission" date="2023-11" db="EMBL/GenBank/DDBJ databases">
        <title>Draft genome of Azohydromonas lata strain H1 (DSM1123), a polyhydroxyalkanoate producer.</title>
        <authorList>
            <person name="Traversa D."/>
            <person name="D'Addabbo P."/>
            <person name="Pazzani C."/>
            <person name="Manzari C."/>
            <person name="Chiara M."/>
            <person name="Scrascia M."/>
        </authorList>
    </citation>
    <scope>NUCLEOTIDE SEQUENCE [LARGE SCALE GENOMIC DNA]</scope>
    <source>
        <strain evidence="13 14">H1</strain>
    </source>
</reference>
<feature type="transmembrane region" description="Helical" evidence="10">
    <location>
        <begin position="459"/>
        <end position="476"/>
    </location>
</feature>
<evidence type="ECO:0000313" key="14">
    <source>
        <dbReference type="Proteomes" id="UP001293718"/>
    </source>
</evidence>
<keyword evidence="8 10" id="KW-0472">Membrane</keyword>
<keyword evidence="4 10" id="KW-0812">Transmembrane</keyword>
<feature type="transmembrane region" description="Helical" evidence="10">
    <location>
        <begin position="388"/>
        <end position="413"/>
    </location>
</feature>
<comment type="similarity">
    <text evidence="2">Belongs to the oxidase-dependent Fe transporter (OFeT) (TC 9.A.10.1) family.</text>
</comment>
<dbReference type="PANTHER" id="PTHR31632:SF2">
    <property type="entry name" value="PLASMA MEMBRANE IRON PERMEASE"/>
    <property type="match status" value="1"/>
</dbReference>
<keyword evidence="11" id="KW-0732">Signal</keyword>
<feature type="transmembrane region" description="Helical" evidence="10">
    <location>
        <begin position="607"/>
        <end position="631"/>
    </location>
</feature>
<dbReference type="EMBL" id="JAXOJX010000003">
    <property type="protein sequence ID" value="MDZ5455706.1"/>
    <property type="molecule type" value="Genomic_DNA"/>
</dbReference>
<evidence type="ECO:0000256" key="1">
    <source>
        <dbReference type="ARBA" id="ARBA00004141"/>
    </source>
</evidence>
<dbReference type="PANTHER" id="PTHR31632">
    <property type="entry name" value="IRON TRANSPORTER FTH1"/>
    <property type="match status" value="1"/>
</dbReference>
<gene>
    <name evidence="13" type="ORF">SM757_03875</name>
</gene>
<keyword evidence="14" id="KW-1185">Reference proteome</keyword>
<dbReference type="InterPro" id="IPR009056">
    <property type="entry name" value="Cyt_c-like_dom"/>
</dbReference>
<dbReference type="PROSITE" id="PS51007">
    <property type="entry name" value="CYTC"/>
    <property type="match status" value="1"/>
</dbReference>
<evidence type="ECO:0000256" key="2">
    <source>
        <dbReference type="ARBA" id="ARBA00008333"/>
    </source>
</evidence>
<comment type="subcellular location">
    <subcellularLocation>
        <location evidence="1">Membrane</location>
        <topology evidence="1">Multi-pass membrane protein</topology>
    </subcellularLocation>
</comment>
<evidence type="ECO:0000256" key="5">
    <source>
        <dbReference type="ARBA" id="ARBA00022723"/>
    </source>
</evidence>
<dbReference type="Gene3D" id="1.10.760.10">
    <property type="entry name" value="Cytochrome c-like domain"/>
    <property type="match status" value="1"/>
</dbReference>
<evidence type="ECO:0000256" key="6">
    <source>
        <dbReference type="ARBA" id="ARBA00022989"/>
    </source>
</evidence>
<dbReference type="RefSeq" id="WP_084151200.1">
    <property type="nucleotide sequence ID" value="NZ_JAXOJX010000003.1"/>
</dbReference>
<dbReference type="Proteomes" id="UP001293718">
    <property type="component" value="Unassembled WGS sequence"/>
</dbReference>
<evidence type="ECO:0000259" key="12">
    <source>
        <dbReference type="PROSITE" id="PS51007"/>
    </source>
</evidence>
<comment type="caution">
    <text evidence="13">The sequence shown here is derived from an EMBL/GenBank/DDBJ whole genome shotgun (WGS) entry which is preliminary data.</text>
</comment>
<evidence type="ECO:0000256" key="4">
    <source>
        <dbReference type="ARBA" id="ARBA00022692"/>
    </source>
</evidence>
<evidence type="ECO:0000256" key="10">
    <source>
        <dbReference type="SAM" id="Phobius"/>
    </source>
</evidence>
<feature type="transmembrane region" description="Helical" evidence="10">
    <location>
        <begin position="497"/>
        <end position="514"/>
    </location>
</feature>
<evidence type="ECO:0000256" key="7">
    <source>
        <dbReference type="ARBA" id="ARBA00023004"/>
    </source>
</evidence>
<dbReference type="InterPro" id="IPR036909">
    <property type="entry name" value="Cyt_c-like_dom_sf"/>
</dbReference>
<feature type="transmembrane region" description="Helical" evidence="10">
    <location>
        <begin position="566"/>
        <end position="587"/>
    </location>
</feature>
<feature type="transmembrane region" description="Helical" evidence="10">
    <location>
        <begin position="534"/>
        <end position="554"/>
    </location>
</feature>
<feature type="domain" description="Cytochrome c" evidence="12">
    <location>
        <begin position="133"/>
        <end position="277"/>
    </location>
</feature>